<dbReference type="InParanoid" id="T1H7U1"/>
<dbReference type="EnsemblMetazoa" id="RPRC000071-RA">
    <property type="protein sequence ID" value="RPRC000071-PA"/>
    <property type="gene ID" value="RPRC000071"/>
</dbReference>
<keyword evidence="2" id="KW-1185">Reference proteome</keyword>
<dbReference type="Proteomes" id="UP000015103">
    <property type="component" value="Unassembled WGS sequence"/>
</dbReference>
<reference evidence="1" key="1">
    <citation type="submission" date="2015-05" db="UniProtKB">
        <authorList>
            <consortium name="EnsemblMetazoa"/>
        </authorList>
    </citation>
    <scope>IDENTIFICATION</scope>
</reference>
<name>T1H7U1_RHOPR</name>
<evidence type="ECO:0000313" key="2">
    <source>
        <dbReference type="Proteomes" id="UP000015103"/>
    </source>
</evidence>
<evidence type="ECO:0000313" key="1">
    <source>
        <dbReference type="EnsemblMetazoa" id="RPRC000071-PA"/>
    </source>
</evidence>
<dbReference type="AlphaFoldDB" id="T1H7U1"/>
<protein>
    <submittedName>
        <fullName evidence="1">Uncharacterized protein</fullName>
    </submittedName>
</protein>
<sequence>MEGFVFWLFNVFYVVK</sequence>
<accession>T1H7U1</accession>
<organism evidence="1 2">
    <name type="scientific">Rhodnius prolixus</name>
    <name type="common">Triatomid bug</name>
    <dbReference type="NCBI Taxonomy" id="13249"/>
    <lineage>
        <taxon>Eukaryota</taxon>
        <taxon>Metazoa</taxon>
        <taxon>Ecdysozoa</taxon>
        <taxon>Arthropoda</taxon>
        <taxon>Hexapoda</taxon>
        <taxon>Insecta</taxon>
        <taxon>Pterygota</taxon>
        <taxon>Neoptera</taxon>
        <taxon>Paraneoptera</taxon>
        <taxon>Hemiptera</taxon>
        <taxon>Heteroptera</taxon>
        <taxon>Panheteroptera</taxon>
        <taxon>Cimicomorpha</taxon>
        <taxon>Reduviidae</taxon>
        <taxon>Triatominae</taxon>
        <taxon>Rhodnius</taxon>
    </lineage>
</organism>
<dbReference type="EMBL" id="ACPB03042823">
    <property type="status" value="NOT_ANNOTATED_CDS"/>
    <property type="molecule type" value="Genomic_DNA"/>
</dbReference>
<dbReference type="VEuPathDB" id="VectorBase:RPRC000071"/>
<proteinExistence type="predicted"/>